<comment type="caution">
    <text evidence="14">The sequence shown here is derived from an EMBL/GenBank/DDBJ whole genome shotgun (WGS) entry which is preliminary data.</text>
</comment>
<dbReference type="GO" id="GO:0008270">
    <property type="term" value="F:zinc ion binding"/>
    <property type="evidence" value="ECO:0007669"/>
    <property type="project" value="UniProtKB-KW"/>
</dbReference>
<dbReference type="EMBL" id="JAZDUA010000150">
    <property type="protein sequence ID" value="KAK7866287.1"/>
    <property type="molecule type" value="Genomic_DNA"/>
</dbReference>
<sequence>MRRRADKARKVRGQKWSIGKQKMCPSGPPCFVCGEEIVGRGIPLLVGYTAHSKTGLPTKIGQLMGDGFMVVVNTEDMLCRRCTSLLNHLDKLEADLELVKSSLMNYLKIKYQLCDENDDDIDMLTHEGPVMCTGENIEVVDEIKTEFTDNLGTAASSASNYRSVGKEDGSDGDEWEEEGATKKVNVEIILDDSCSQRRILTSLSPETVKYHAYECEKCGYGTNDLGEIEQHPSVCMNYNHECRICGKKFDSSKTVQDHIMQTHLSKWTCHFCNTSFSEEDEFSAHMRVHIGNKSEENCNLKNSAGNYECNICDYECDNKLEYDDHIRKHVVLKLFKCKDCGKRFGEECALQEHCKSHERITKCTMCSMSFGDESGLVEHMKSHNGGLNLTNDMMEWASKENILQNADRLSLEKSGETNSEEESQKGDGIKFLSCAICSLTFLNSNLYDQHMKTHPGVELPSSSKNDIMDADNSLIISSLVNSQNYVDSVIDGNIEDMFEKMHSHAEASDNKPVTSFVPSISDNGKDVFRCEFTGSDLLKVDNDGSQGNENQCPVGDLCVSEANIKKFVSSDVFKCQETSALNPVESKTIATVNSFTVNEKERSVMTKSNDSIVKSGAGEDQYSSKNITFENIYPLSIEKKSADAGNTSDVSDGFQGINNTTAHGLDVFSSVSEEQDDANVGETVDESSEIKKAYVCAECGFRYSDIAGLKEHFKDHRNSGNKCSLCNKSFLSKLRLKRHLKAHENTIGGKMTCPTCYIEFPDYFHLFQHMQDKHQKEKVVYKCEFCNEKFTSRKAFKAHEETHPERYEFKCDQCNQTFMKEKQLKDHKDAVHRDPHCRYCGKEIMKLKTLRTHELRHLRDKDNFECDVCKRVFKTKTGLRHHVAVHTGEYKYCCDYCGRGFMSRMMMVEHRSMHTKEERYVCDVCGRKFSFQSTYWIHRKWHDNPYPYKCSFCNRMFRHSSLLAVHKRKHTGERPYQCPHCPLSFPVGGTLKRHLILHTGVYPFNCESCKRGFTTRHKYATHLAKIHGDYDLLNAKQPQGEYKMVIRDEPKQTEDLTMWKFPEEPEQSEMNFKLEVAAATAGDSIDQMDTSIPCAVVPDDMLVDSGVAARVVEIVLDDESQAVATVTLAEPNPNILPELWYQ</sequence>
<feature type="domain" description="C2H2-type" evidence="13">
    <location>
        <begin position="694"/>
        <end position="721"/>
    </location>
</feature>
<keyword evidence="5" id="KW-0677">Repeat</keyword>
<evidence type="ECO:0000313" key="15">
    <source>
        <dbReference type="Proteomes" id="UP001378592"/>
    </source>
</evidence>
<evidence type="ECO:0000256" key="3">
    <source>
        <dbReference type="ARBA" id="ARBA00006991"/>
    </source>
</evidence>
<keyword evidence="9" id="KW-0804">Transcription</keyword>
<dbReference type="AlphaFoldDB" id="A0AAN9VPZ5"/>
<keyword evidence="10" id="KW-0539">Nucleus</keyword>
<feature type="domain" description="C2H2-type" evidence="13">
    <location>
        <begin position="864"/>
        <end position="891"/>
    </location>
</feature>
<evidence type="ECO:0000256" key="11">
    <source>
        <dbReference type="PROSITE-ProRule" id="PRU00042"/>
    </source>
</evidence>
<feature type="domain" description="C2H2-type" evidence="13">
    <location>
        <begin position="432"/>
        <end position="459"/>
    </location>
</feature>
<dbReference type="Proteomes" id="UP001378592">
    <property type="component" value="Unassembled WGS sequence"/>
</dbReference>
<feature type="domain" description="C2H2-type" evidence="13">
    <location>
        <begin position="948"/>
        <end position="975"/>
    </location>
</feature>
<keyword evidence="6 11" id="KW-0863">Zinc-finger</keyword>
<keyword evidence="8" id="KW-0805">Transcription regulation</keyword>
<feature type="domain" description="C2H2-type" evidence="13">
    <location>
        <begin position="240"/>
        <end position="268"/>
    </location>
</feature>
<dbReference type="PANTHER" id="PTHR16515:SF66">
    <property type="entry name" value="C2H2-TYPE DOMAIN-CONTAINING PROTEIN"/>
    <property type="match status" value="1"/>
</dbReference>
<feature type="domain" description="C2H2-type" evidence="13">
    <location>
        <begin position="361"/>
        <end position="385"/>
    </location>
</feature>
<feature type="domain" description="C2H2-type" evidence="13">
    <location>
        <begin position="1004"/>
        <end position="1027"/>
    </location>
</feature>
<evidence type="ECO:0000259" key="13">
    <source>
        <dbReference type="PROSITE" id="PS50157"/>
    </source>
</evidence>
<feature type="domain" description="C2H2-type" evidence="13">
    <location>
        <begin position="781"/>
        <end position="808"/>
    </location>
</feature>
<evidence type="ECO:0000256" key="2">
    <source>
        <dbReference type="ARBA" id="ARBA00004123"/>
    </source>
</evidence>
<keyword evidence="7" id="KW-0862">Zinc</keyword>
<comment type="similarity">
    <text evidence="3">Belongs to the krueppel C2H2-type zinc-finger protein family.</text>
</comment>
<feature type="domain" description="C2H2-type" evidence="13">
    <location>
        <begin position="721"/>
        <end position="743"/>
    </location>
</feature>
<feature type="domain" description="C2H2-type" evidence="13">
    <location>
        <begin position="920"/>
        <end position="947"/>
    </location>
</feature>
<comment type="function">
    <text evidence="1">May be involved in transcriptional regulation.</text>
</comment>
<comment type="subcellular location">
    <subcellularLocation>
        <location evidence="2">Nucleus</location>
    </subcellularLocation>
</comment>
<feature type="domain" description="C2H2-type" evidence="13">
    <location>
        <begin position="835"/>
        <end position="862"/>
    </location>
</feature>
<dbReference type="SUPFAM" id="SSF57667">
    <property type="entry name" value="beta-beta-alpha zinc fingers"/>
    <property type="match status" value="8"/>
</dbReference>
<organism evidence="14 15">
    <name type="scientific">Gryllus longicercus</name>
    <dbReference type="NCBI Taxonomy" id="2509291"/>
    <lineage>
        <taxon>Eukaryota</taxon>
        <taxon>Metazoa</taxon>
        <taxon>Ecdysozoa</taxon>
        <taxon>Arthropoda</taxon>
        <taxon>Hexapoda</taxon>
        <taxon>Insecta</taxon>
        <taxon>Pterygota</taxon>
        <taxon>Neoptera</taxon>
        <taxon>Polyneoptera</taxon>
        <taxon>Orthoptera</taxon>
        <taxon>Ensifera</taxon>
        <taxon>Gryllidea</taxon>
        <taxon>Grylloidea</taxon>
        <taxon>Gryllidae</taxon>
        <taxon>Gryllinae</taxon>
        <taxon>Gryllus</taxon>
    </lineage>
</organism>
<dbReference type="SMART" id="SM00355">
    <property type="entry name" value="ZnF_C2H2"/>
    <property type="match status" value="18"/>
</dbReference>
<name>A0AAN9VPZ5_9ORTH</name>
<dbReference type="GO" id="GO:0003677">
    <property type="term" value="F:DNA binding"/>
    <property type="evidence" value="ECO:0007669"/>
    <property type="project" value="UniProtKB-KW"/>
</dbReference>
<accession>A0AAN9VPZ5</accession>
<evidence type="ECO:0000256" key="1">
    <source>
        <dbReference type="ARBA" id="ARBA00003767"/>
    </source>
</evidence>
<evidence type="ECO:0000256" key="12">
    <source>
        <dbReference type="SAM" id="MobiDB-lite"/>
    </source>
</evidence>
<gene>
    <name evidence="14" type="ORF">R5R35_007118</name>
</gene>
<evidence type="ECO:0000256" key="8">
    <source>
        <dbReference type="ARBA" id="ARBA00023015"/>
    </source>
</evidence>
<protein>
    <recommendedName>
        <fullName evidence="13">C2H2-type domain-containing protein</fullName>
    </recommendedName>
</protein>
<evidence type="ECO:0000256" key="9">
    <source>
        <dbReference type="ARBA" id="ARBA00023163"/>
    </source>
</evidence>
<keyword evidence="4" id="KW-0479">Metal-binding</keyword>
<dbReference type="GO" id="GO:0005634">
    <property type="term" value="C:nucleus"/>
    <property type="evidence" value="ECO:0007669"/>
    <property type="project" value="UniProtKB-SubCell"/>
</dbReference>
<evidence type="ECO:0000256" key="6">
    <source>
        <dbReference type="ARBA" id="ARBA00022771"/>
    </source>
</evidence>
<evidence type="ECO:0000256" key="7">
    <source>
        <dbReference type="ARBA" id="ARBA00022833"/>
    </source>
</evidence>
<keyword evidence="15" id="KW-1185">Reference proteome</keyword>
<evidence type="ECO:0000256" key="4">
    <source>
        <dbReference type="ARBA" id="ARBA00022723"/>
    </source>
</evidence>
<dbReference type="FunFam" id="3.30.160.60:FF:000446">
    <property type="entry name" value="Zinc finger protein"/>
    <property type="match status" value="1"/>
</dbReference>
<dbReference type="Pfam" id="PF00096">
    <property type="entry name" value="zf-C2H2"/>
    <property type="match status" value="5"/>
</dbReference>
<feature type="domain" description="C2H2-type" evidence="13">
    <location>
        <begin position="892"/>
        <end position="919"/>
    </location>
</feature>
<reference evidence="14 15" key="1">
    <citation type="submission" date="2024-03" db="EMBL/GenBank/DDBJ databases">
        <title>The genome assembly and annotation of the cricket Gryllus longicercus Weissman &amp; Gray.</title>
        <authorList>
            <person name="Szrajer S."/>
            <person name="Gray D."/>
            <person name="Ylla G."/>
        </authorList>
    </citation>
    <scope>NUCLEOTIDE SEQUENCE [LARGE SCALE GENOMIC DNA]</scope>
    <source>
        <strain evidence="14">DAG 2021-001</strain>
        <tissue evidence="14">Whole body minus gut</tissue>
    </source>
</reference>
<feature type="domain" description="C2H2-type" evidence="13">
    <location>
        <begin position="267"/>
        <end position="294"/>
    </location>
</feature>
<dbReference type="GO" id="GO:0010468">
    <property type="term" value="P:regulation of gene expression"/>
    <property type="evidence" value="ECO:0007669"/>
    <property type="project" value="TreeGrafter"/>
</dbReference>
<dbReference type="PROSITE" id="PS50157">
    <property type="entry name" value="ZINC_FINGER_C2H2_2"/>
    <property type="match status" value="17"/>
</dbReference>
<dbReference type="PANTHER" id="PTHR16515">
    <property type="entry name" value="PR DOMAIN ZINC FINGER PROTEIN"/>
    <property type="match status" value="1"/>
</dbReference>
<proteinExistence type="inferred from homology"/>
<dbReference type="FunFam" id="3.30.160.60:FF:000060">
    <property type="entry name" value="zinc finger protein 436"/>
    <property type="match status" value="1"/>
</dbReference>
<feature type="domain" description="C2H2-type" evidence="13">
    <location>
        <begin position="809"/>
        <end position="832"/>
    </location>
</feature>
<dbReference type="Pfam" id="PF13894">
    <property type="entry name" value="zf-C2H2_4"/>
    <property type="match status" value="1"/>
</dbReference>
<evidence type="ECO:0000256" key="5">
    <source>
        <dbReference type="ARBA" id="ARBA00022737"/>
    </source>
</evidence>
<feature type="region of interest" description="Disordered" evidence="12">
    <location>
        <begin position="158"/>
        <end position="178"/>
    </location>
</feature>
<dbReference type="PROSITE" id="PS00028">
    <property type="entry name" value="ZINC_FINGER_C2H2_1"/>
    <property type="match status" value="17"/>
</dbReference>
<feature type="domain" description="C2H2-type" evidence="13">
    <location>
        <begin position="751"/>
        <end position="779"/>
    </location>
</feature>
<dbReference type="Gene3D" id="3.30.160.60">
    <property type="entry name" value="Classic Zinc Finger"/>
    <property type="match status" value="11"/>
</dbReference>
<dbReference type="InterPro" id="IPR013087">
    <property type="entry name" value="Znf_C2H2_type"/>
</dbReference>
<feature type="domain" description="C2H2-type" evidence="13">
    <location>
        <begin position="976"/>
        <end position="1003"/>
    </location>
</feature>
<feature type="domain" description="C2H2-type" evidence="13">
    <location>
        <begin position="335"/>
        <end position="357"/>
    </location>
</feature>
<evidence type="ECO:0000313" key="14">
    <source>
        <dbReference type="EMBL" id="KAK7866287.1"/>
    </source>
</evidence>
<dbReference type="InterPro" id="IPR050331">
    <property type="entry name" value="Zinc_finger"/>
</dbReference>
<evidence type="ECO:0000256" key="10">
    <source>
        <dbReference type="ARBA" id="ARBA00023242"/>
    </source>
</evidence>
<dbReference type="InterPro" id="IPR036236">
    <property type="entry name" value="Znf_C2H2_sf"/>
</dbReference>